<evidence type="ECO:0000313" key="2">
    <source>
        <dbReference type="Proteomes" id="UP000037043"/>
    </source>
</evidence>
<dbReference type="EMBL" id="LHUR01000023">
    <property type="protein sequence ID" value="KOA19456.1"/>
    <property type="molecule type" value="Genomic_DNA"/>
</dbReference>
<dbReference type="AlphaFoldDB" id="A0A0L6Z901"/>
<dbReference type="STRING" id="36844.SAMN04488501_11847"/>
<evidence type="ECO:0000313" key="1">
    <source>
        <dbReference type="EMBL" id="KOA19456.1"/>
    </source>
</evidence>
<keyword evidence="2" id="KW-1185">Reference proteome</keyword>
<dbReference type="RefSeq" id="WP_052221605.1">
    <property type="nucleotide sequence ID" value="NZ_LHUR01000023.1"/>
</dbReference>
<reference evidence="2" key="1">
    <citation type="submission" date="2015-08" db="EMBL/GenBank/DDBJ databases">
        <title>Genome sequence of the strict anaerobe Clostridium homopropionicum LuHBu1 (DSM 5847T).</title>
        <authorList>
            <person name="Poehlein A."/>
            <person name="Beck M."/>
            <person name="Schiel-Bengelsdorf B."/>
            <person name="Bengelsdorf F.R."/>
            <person name="Daniel R."/>
            <person name="Duerre P."/>
        </authorList>
    </citation>
    <scope>NUCLEOTIDE SEQUENCE [LARGE SCALE GENOMIC DNA]</scope>
    <source>
        <strain evidence="2">DSM 5847</strain>
    </source>
</reference>
<organism evidence="1 2">
    <name type="scientific">Clostridium homopropionicum DSM 5847</name>
    <dbReference type="NCBI Taxonomy" id="1121318"/>
    <lineage>
        <taxon>Bacteria</taxon>
        <taxon>Bacillati</taxon>
        <taxon>Bacillota</taxon>
        <taxon>Clostridia</taxon>
        <taxon>Eubacteriales</taxon>
        <taxon>Clostridiaceae</taxon>
        <taxon>Clostridium</taxon>
    </lineage>
</organism>
<comment type="caution">
    <text evidence="1">The sequence shown here is derived from an EMBL/GenBank/DDBJ whole genome shotgun (WGS) entry which is preliminary data.</text>
</comment>
<sequence>MIGKCALCYRERELQLSHIIPKFVIRYLKKTSVGNIRRTDNPNKVVQDGEKYYLLCKDCEERFNSAETLFANKVFYPYLIDNKEEFKYDEWLYYFITSVSWRNLYLDITNFVKVGDIQIDDLHVLIDSEKIMRDYLMKKRNDMGNIKNHIFFFGDIREAYKEFKQQNPHVAFSRSEGGHTFYNSKRKTYMSISNLMGIILITIYKMHSEEYWENTEIYNCRGIIRAKNQYIKSVVGQEFFEWMKEINESQLKLNSHQKEKIVKNIIENKEEFINSKIFEQMMKDRKS</sequence>
<evidence type="ECO:0008006" key="3">
    <source>
        <dbReference type="Google" id="ProtNLM"/>
    </source>
</evidence>
<gene>
    <name evidence="1" type="ORF">CLHOM_20640</name>
</gene>
<name>A0A0L6Z901_9CLOT</name>
<accession>A0A0L6Z901</accession>
<proteinExistence type="predicted"/>
<dbReference type="PATRIC" id="fig|1121318.3.peg.2080"/>
<dbReference type="Proteomes" id="UP000037043">
    <property type="component" value="Unassembled WGS sequence"/>
</dbReference>
<protein>
    <recommendedName>
        <fullName evidence="3">HNH endonuclease</fullName>
    </recommendedName>
</protein>